<dbReference type="AlphaFoldDB" id="A0A383A405"/>
<sequence>YPYTILDTFRSMEECFHRTEYIWDGRLTAGHLQLKIEKFIAERGLLDWFTADAVVVSGRPRWEGRFTSALTQLVEDGCLEATGDGYSRTEEGKGCLADISLHVNADAKQCYIVGFVEQIQNPDNPKQLEEIFVPDVLKE</sequence>
<protein>
    <submittedName>
        <fullName evidence="1">Uncharacterized protein</fullName>
    </submittedName>
</protein>
<gene>
    <name evidence="1" type="ORF">METZ01_LOCUS455401</name>
</gene>
<dbReference type="EMBL" id="UINC01189036">
    <property type="protein sequence ID" value="SVE02547.1"/>
    <property type="molecule type" value="Genomic_DNA"/>
</dbReference>
<proteinExistence type="predicted"/>
<accession>A0A383A405</accession>
<organism evidence="1">
    <name type="scientific">marine metagenome</name>
    <dbReference type="NCBI Taxonomy" id="408172"/>
    <lineage>
        <taxon>unclassified sequences</taxon>
        <taxon>metagenomes</taxon>
        <taxon>ecological metagenomes</taxon>
    </lineage>
</organism>
<reference evidence="1" key="1">
    <citation type="submission" date="2018-05" db="EMBL/GenBank/DDBJ databases">
        <authorList>
            <person name="Lanie J.A."/>
            <person name="Ng W.-L."/>
            <person name="Kazmierczak K.M."/>
            <person name="Andrzejewski T.M."/>
            <person name="Davidsen T.M."/>
            <person name="Wayne K.J."/>
            <person name="Tettelin H."/>
            <person name="Glass J.I."/>
            <person name="Rusch D."/>
            <person name="Podicherti R."/>
            <person name="Tsui H.-C.T."/>
            <person name="Winkler M.E."/>
        </authorList>
    </citation>
    <scope>NUCLEOTIDE SEQUENCE</scope>
</reference>
<evidence type="ECO:0000313" key="1">
    <source>
        <dbReference type="EMBL" id="SVE02547.1"/>
    </source>
</evidence>
<feature type="non-terminal residue" evidence="1">
    <location>
        <position position="1"/>
    </location>
</feature>
<name>A0A383A405_9ZZZZ</name>